<dbReference type="Pfam" id="PF07285">
    <property type="entry name" value="DUF1444"/>
    <property type="match status" value="1"/>
</dbReference>
<evidence type="ECO:0000313" key="2">
    <source>
        <dbReference type="Proteomes" id="UP000217083"/>
    </source>
</evidence>
<proteinExistence type="predicted"/>
<comment type="caution">
    <text evidence="1">The sequence shown here is derived from an EMBL/GenBank/DDBJ whole genome shotgun (WGS) entry which is preliminary data.</text>
</comment>
<protein>
    <submittedName>
        <fullName evidence="1">DUF1444 domain-containing protein</fullName>
    </submittedName>
</protein>
<dbReference type="Proteomes" id="UP000217083">
    <property type="component" value="Unassembled WGS sequence"/>
</dbReference>
<reference evidence="1 2" key="2">
    <citation type="submission" date="2017-09" db="EMBL/GenBank/DDBJ databases">
        <title>Bacillus patelloidae sp. nov., isolated from the intestinal tract of a marine limpet.</title>
        <authorList>
            <person name="Liu R."/>
            <person name="Dong C."/>
            <person name="Shao Z."/>
        </authorList>
    </citation>
    <scope>NUCLEOTIDE SEQUENCE [LARGE SCALE GENOMIC DNA]</scope>
    <source>
        <strain evidence="1 2">SA5d-4</strain>
    </source>
</reference>
<accession>A0A263BR76</accession>
<dbReference type="InterPro" id="IPR010838">
    <property type="entry name" value="DUF1444"/>
</dbReference>
<reference evidence="2" key="1">
    <citation type="submission" date="2017-08" db="EMBL/GenBank/DDBJ databases">
        <authorList>
            <person name="Huang Z."/>
        </authorList>
    </citation>
    <scope>NUCLEOTIDE SEQUENCE [LARGE SCALE GENOMIC DNA]</scope>
    <source>
        <strain evidence="2">SA5d-4</strain>
    </source>
</reference>
<dbReference type="PIRSF" id="PIRSF012562">
    <property type="entry name" value="UCP012562"/>
    <property type="match status" value="1"/>
</dbReference>
<sequence length="259" mass="29752">MKRLIEEKIARENLNLAYDNEKKELRVVDSKLEKGITLSLPKIVAKYKDKNEAAVDEVVYTVEETFKAMKMNVELTGKEKNIFPVIRSTSFPTESAEGRALVYEEHTAETRIYFALDLGNSYRLIDEKMMIEEKWDASKLKQMASFNVRSLKSPMKKDSVAGNDFYFINTKDGYDASRILNRTLLNDFHEEVTGDMAVAVPHQDVLILADLKNEKGYDILGQMCMHFFTNGKIPITVMPFLYENGDFEPIFVFASKRSK</sequence>
<evidence type="ECO:0000313" key="1">
    <source>
        <dbReference type="EMBL" id="OZM56195.1"/>
    </source>
</evidence>
<dbReference type="EMBL" id="NPIA01000008">
    <property type="protein sequence ID" value="OZM56195.1"/>
    <property type="molecule type" value="Genomic_DNA"/>
</dbReference>
<gene>
    <name evidence="1" type="ORF">CIB95_13315</name>
</gene>
<organism evidence="1 2">
    <name type="scientific">Lottiidibacillus patelloidae</name>
    <dbReference type="NCBI Taxonomy" id="2670334"/>
    <lineage>
        <taxon>Bacteria</taxon>
        <taxon>Bacillati</taxon>
        <taxon>Bacillota</taxon>
        <taxon>Bacilli</taxon>
        <taxon>Bacillales</taxon>
        <taxon>Bacillaceae</taxon>
        <taxon>Lottiidibacillus</taxon>
    </lineage>
</organism>
<dbReference type="AlphaFoldDB" id="A0A263BR76"/>
<keyword evidence="2" id="KW-1185">Reference proteome</keyword>
<name>A0A263BR76_9BACI</name>
<dbReference type="NCBIfam" id="NF010189">
    <property type="entry name" value="PRK13668.1"/>
    <property type="match status" value="1"/>
</dbReference>